<name>A0ACD3ASZ2_9AGAR</name>
<organism evidence="1 2">
    <name type="scientific">Pluteus cervinus</name>
    <dbReference type="NCBI Taxonomy" id="181527"/>
    <lineage>
        <taxon>Eukaryota</taxon>
        <taxon>Fungi</taxon>
        <taxon>Dikarya</taxon>
        <taxon>Basidiomycota</taxon>
        <taxon>Agaricomycotina</taxon>
        <taxon>Agaricomycetes</taxon>
        <taxon>Agaricomycetidae</taxon>
        <taxon>Agaricales</taxon>
        <taxon>Pluteineae</taxon>
        <taxon>Pluteaceae</taxon>
        <taxon>Pluteus</taxon>
    </lineage>
</organism>
<evidence type="ECO:0000313" key="1">
    <source>
        <dbReference type="EMBL" id="TFK69078.1"/>
    </source>
</evidence>
<reference evidence="1 2" key="1">
    <citation type="journal article" date="2019" name="Nat. Ecol. Evol.">
        <title>Megaphylogeny resolves global patterns of mushroom evolution.</title>
        <authorList>
            <person name="Varga T."/>
            <person name="Krizsan K."/>
            <person name="Foldi C."/>
            <person name="Dima B."/>
            <person name="Sanchez-Garcia M."/>
            <person name="Sanchez-Ramirez S."/>
            <person name="Szollosi G.J."/>
            <person name="Szarkandi J.G."/>
            <person name="Papp V."/>
            <person name="Albert L."/>
            <person name="Andreopoulos W."/>
            <person name="Angelini C."/>
            <person name="Antonin V."/>
            <person name="Barry K.W."/>
            <person name="Bougher N.L."/>
            <person name="Buchanan P."/>
            <person name="Buyck B."/>
            <person name="Bense V."/>
            <person name="Catcheside P."/>
            <person name="Chovatia M."/>
            <person name="Cooper J."/>
            <person name="Damon W."/>
            <person name="Desjardin D."/>
            <person name="Finy P."/>
            <person name="Geml J."/>
            <person name="Haridas S."/>
            <person name="Hughes K."/>
            <person name="Justo A."/>
            <person name="Karasinski D."/>
            <person name="Kautmanova I."/>
            <person name="Kiss B."/>
            <person name="Kocsube S."/>
            <person name="Kotiranta H."/>
            <person name="LaButti K.M."/>
            <person name="Lechner B.E."/>
            <person name="Liimatainen K."/>
            <person name="Lipzen A."/>
            <person name="Lukacs Z."/>
            <person name="Mihaltcheva S."/>
            <person name="Morgado L.N."/>
            <person name="Niskanen T."/>
            <person name="Noordeloos M.E."/>
            <person name="Ohm R.A."/>
            <person name="Ortiz-Santana B."/>
            <person name="Ovrebo C."/>
            <person name="Racz N."/>
            <person name="Riley R."/>
            <person name="Savchenko A."/>
            <person name="Shiryaev A."/>
            <person name="Soop K."/>
            <person name="Spirin V."/>
            <person name="Szebenyi C."/>
            <person name="Tomsovsky M."/>
            <person name="Tulloss R.E."/>
            <person name="Uehling J."/>
            <person name="Grigoriev I.V."/>
            <person name="Vagvolgyi C."/>
            <person name="Papp T."/>
            <person name="Martin F.M."/>
            <person name="Miettinen O."/>
            <person name="Hibbett D.S."/>
            <person name="Nagy L.G."/>
        </authorList>
    </citation>
    <scope>NUCLEOTIDE SEQUENCE [LARGE SCALE GENOMIC DNA]</scope>
    <source>
        <strain evidence="1 2">NL-1719</strain>
    </source>
</reference>
<accession>A0ACD3ASZ2</accession>
<gene>
    <name evidence="1" type="ORF">BDN72DRAFT_857923</name>
</gene>
<evidence type="ECO:0000313" key="2">
    <source>
        <dbReference type="Proteomes" id="UP000308600"/>
    </source>
</evidence>
<sequence length="149" mass="16733">MTEVAQRDAWSFVLFTSRGYTLSGRERSVSNNSSALVSLLKNLKGFQGVEWKGQQDNQPTAIMFNHSRVTDDIVNHMDEFSLCVDQATPAVKSTISLISEDQSSRNGLLYDSDLKNQIVTDMGRVIRDQEWPRVFVKTTSSAVLDPEMV</sequence>
<proteinExistence type="predicted"/>
<dbReference type="Proteomes" id="UP000308600">
    <property type="component" value="Unassembled WGS sequence"/>
</dbReference>
<protein>
    <submittedName>
        <fullName evidence="1">Uncharacterized protein</fullName>
    </submittedName>
</protein>
<keyword evidence="2" id="KW-1185">Reference proteome</keyword>
<dbReference type="EMBL" id="ML208337">
    <property type="protein sequence ID" value="TFK69078.1"/>
    <property type="molecule type" value="Genomic_DNA"/>
</dbReference>